<keyword evidence="1" id="KW-0472">Membrane</keyword>
<keyword evidence="1" id="KW-0812">Transmembrane</keyword>
<protein>
    <submittedName>
        <fullName evidence="2">Uncharacterized protein</fullName>
    </submittedName>
</protein>
<dbReference type="EMBL" id="CAADEY010000019">
    <property type="protein sequence ID" value="VFJ47802.1"/>
    <property type="molecule type" value="Genomic_DNA"/>
</dbReference>
<keyword evidence="1" id="KW-1133">Transmembrane helix</keyword>
<organism evidence="2">
    <name type="scientific">Candidatus Kentrum sp. DK</name>
    <dbReference type="NCBI Taxonomy" id="2126562"/>
    <lineage>
        <taxon>Bacteria</taxon>
        <taxon>Pseudomonadati</taxon>
        <taxon>Pseudomonadota</taxon>
        <taxon>Gammaproteobacteria</taxon>
        <taxon>Candidatus Kentrum</taxon>
    </lineage>
</organism>
<evidence type="ECO:0000313" key="2">
    <source>
        <dbReference type="EMBL" id="VFJ47802.1"/>
    </source>
</evidence>
<sequence>MTVIRGELNLFRWLFGLIIGLNLAILFNLCLPEFERAPHGNMARSRTQ</sequence>
<name>A0A450S7C9_9GAMM</name>
<gene>
    <name evidence="2" type="ORF">BECKDK2373C_GA0170839_101931</name>
</gene>
<evidence type="ECO:0000256" key="1">
    <source>
        <dbReference type="SAM" id="Phobius"/>
    </source>
</evidence>
<feature type="transmembrane region" description="Helical" evidence="1">
    <location>
        <begin position="12"/>
        <end position="31"/>
    </location>
</feature>
<proteinExistence type="predicted"/>
<accession>A0A450S7C9</accession>
<dbReference type="AlphaFoldDB" id="A0A450S7C9"/>
<reference evidence="2" key="1">
    <citation type="submission" date="2019-02" db="EMBL/GenBank/DDBJ databases">
        <authorList>
            <person name="Gruber-Vodicka R. H."/>
            <person name="Seah K. B. B."/>
        </authorList>
    </citation>
    <scope>NUCLEOTIDE SEQUENCE</scope>
    <source>
        <strain evidence="2">BECK_DK161</strain>
    </source>
</reference>